<comment type="caution">
    <text evidence="3">The sequence shown here is derived from an EMBL/GenBank/DDBJ whole genome shotgun (WGS) entry which is preliminary data.</text>
</comment>
<evidence type="ECO:0000313" key="3">
    <source>
        <dbReference type="EMBL" id="MBH0238043.1"/>
    </source>
</evidence>
<accession>A0A931MWX1</accession>
<feature type="transmembrane region" description="Helical" evidence="1">
    <location>
        <begin position="250"/>
        <end position="269"/>
    </location>
</feature>
<evidence type="ECO:0000256" key="1">
    <source>
        <dbReference type="SAM" id="Phobius"/>
    </source>
</evidence>
<dbReference type="SUPFAM" id="SSF55073">
    <property type="entry name" value="Nucleotide cyclase"/>
    <property type="match status" value="1"/>
</dbReference>
<dbReference type="InterPro" id="IPR043128">
    <property type="entry name" value="Rev_trsase/Diguanyl_cyclase"/>
</dbReference>
<dbReference type="InterPro" id="IPR007892">
    <property type="entry name" value="CHASE4"/>
</dbReference>
<dbReference type="PROSITE" id="PS50887">
    <property type="entry name" value="GGDEF"/>
    <property type="match status" value="1"/>
</dbReference>
<evidence type="ECO:0000259" key="2">
    <source>
        <dbReference type="PROSITE" id="PS50887"/>
    </source>
</evidence>
<dbReference type="EMBL" id="JADZLT010000049">
    <property type="protein sequence ID" value="MBH0238043.1"/>
    <property type="molecule type" value="Genomic_DNA"/>
</dbReference>
<dbReference type="Pfam" id="PF00990">
    <property type="entry name" value="GGDEF"/>
    <property type="match status" value="1"/>
</dbReference>
<keyword evidence="4" id="KW-1185">Reference proteome</keyword>
<keyword evidence="1" id="KW-1133">Transmembrane helix</keyword>
<dbReference type="FunFam" id="3.30.70.270:FF:000001">
    <property type="entry name" value="Diguanylate cyclase domain protein"/>
    <property type="match status" value="1"/>
</dbReference>
<dbReference type="PANTHER" id="PTHR46663">
    <property type="entry name" value="DIGUANYLATE CYCLASE DGCT-RELATED"/>
    <property type="match status" value="1"/>
</dbReference>
<dbReference type="Pfam" id="PF05228">
    <property type="entry name" value="CHASE4"/>
    <property type="match status" value="1"/>
</dbReference>
<dbReference type="Proteomes" id="UP000631694">
    <property type="component" value="Unassembled WGS sequence"/>
</dbReference>
<dbReference type="PANTHER" id="PTHR46663:SF2">
    <property type="entry name" value="GGDEF DOMAIN-CONTAINING PROTEIN"/>
    <property type="match status" value="1"/>
</dbReference>
<protein>
    <submittedName>
        <fullName evidence="3">Diguanylate cyclase</fullName>
    </submittedName>
</protein>
<dbReference type="RefSeq" id="WP_197311090.1">
    <property type="nucleotide sequence ID" value="NZ_JADZLT010000049.1"/>
</dbReference>
<dbReference type="NCBIfam" id="TIGR00254">
    <property type="entry name" value="GGDEF"/>
    <property type="match status" value="1"/>
</dbReference>
<evidence type="ECO:0000313" key="4">
    <source>
        <dbReference type="Proteomes" id="UP000631694"/>
    </source>
</evidence>
<dbReference type="InterPro" id="IPR029787">
    <property type="entry name" value="Nucleotide_cyclase"/>
</dbReference>
<dbReference type="Gene3D" id="3.30.70.270">
    <property type="match status" value="1"/>
</dbReference>
<dbReference type="GO" id="GO:0003824">
    <property type="term" value="F:catalytic activity"/>
    <property type="evidence" value="ECO:0007669"/>
    <property type="project" value="UniProtKB-ARBA"/>
</dbReference>
<dbReference type="InterPro" id="IPR052163">
    <property type="entry name" value="DGC-Regulatory_Protein"/>
</dbReference>
<gene>
    <name evidence="3" type="ORF">I5731_09445</name>
</gene>
<dbReference type="SMART" id="SM00267">
    <property type="entry name" value="GGDEF"/>
    <property type="match status" value="1"/>
</dbReference>
<dbReference type="InterPro" id="IPR000160">
    <property type="entry name" value="GGDEF_dom"/>
</dbReference>
<name>A0A931MWX1_9HYPH</name>
<dbReference type="CDD" id="cd01949">
    <property type="entry name" value="GGDEF"/>
    <property type="match status" value="1"/>
</dbReference>
<dbReference type="AlphaFoldDB" id="A0A931MWX1"/>
<feature type="domain" description="GGDEF" evidence="2">
    <location>
        <begin position="316"/>
        <end position="449"/>
    </location>
</feature>
<keyword evidence="1" id="KW-0472">Membrane</keyword>
<proteinExistence type="predicted"/>
<reference evidence="3" key="1">
    <citation type="submission" date="2020-12" db="EMBL/GenBank/DDBJ databases">
        <title>Methylobrevis albus sp. nov., isolated from fresh water lack sediment.</title>
        <authorList>
            <person name="Zou Q."/>
        </authorList>
    </citation>
    <scope>NUCLEOTIDE SEQUENCE</scope>
    <source>
        <strain evidence="3">L22</strain>
    </source>
</reference>
<organism evidence="3 4">
    <name type="scientific">Methylobrevis albus</name>
    <dbReference type="NCBI Taxonomy" id="2793297"/>
    <lineage>
        <taxon>Bacteria</taxon>
        <taxon>Pseudomonadati</taxon>
        <taxon>Pseudomonadota</taxon>
        <taxon>Alphaproteobacteria</taxon>
        <taxon>Hyphomicrobiales</taxon>
        <taxon>Pleomorphomonadaceae</taxon>
        <taxon>Methylobrevis</taxon>
    </lineage>
</organism>
<sequence>MFLRRVILPLAGLIVLLLVGAGIGMTVTSRYQTEVAIGEQVRLAEGALAVHGGQLAKAAADYGNWDDAVVALVDRFDADWAEVNIGQGSETSYGAEFAFVVDDEDRTIYSRIAGVSGATPFSRVLDGAAGDLIARWRRGDPVRAATGLVEASGVPAVMAIAPVRPYNDTERPQQTGYGIIFVDVLDEALLANLARTYLLPGLRIVGPDVAGVDYRASSPIAMHAAGATGAEPRFLAWDPARPGDLLMERAAPVLAMIAIAFLAMTVLVLRHAAEAAQLIRQSEARALHDALTGLPNRILLQDRLERVVTGISKRVHGVAVLFLDLDGFKAVNDRYGHDAGDDLLQQFAARLERCIREIDTVARFGGDEFAVVLPGETDHDRIRALAEAIMADVARPFRLRSGPAEIGVSIGVAIAPGDGTAAAELLRKADVALYRAKAEGKGRVRFFTEPSERPDPAPRHAPV</sequence>
<keyword evidence="1" id="KW-0812">Transmembrane</keyword>